<dbReference type="Proteomes" id="UP001524501">
    <property type="component" value="Unassembled WGS sequence"/>
</dbReference>
<keyword evidence="4" id="KW-1185">Reference proteome</keyword>
<reference evidence="3 4" key="1">
    <citation type="submission" date="2022-07" db="EMBL/GenBank/DDBJ databases">
        <title>Degradation activity of malathion, p-nitrophenol and potential low-temperature adaptation strategy of Rhodococcus sp. FXJ9.536.</title>
        <authorList>
            <person name="Huang J."/>
            <person name="Huang Y."/>
        </authorList>
    </citation>
    <scope>NUCLEOTIDE SEQUENCE [LARGE SCALE GENOMIC DNA]</scope>
    <source>
        <strain evidence="3 4">FXJ9.536</strain>
    </source>
</reference>
<feature type="region of interest" description="Disordered" evidence="1">
    <location>
        <begin position="132"/>
        <end position="165"/>
    </location>
</feature>
<dbReference type="InterPro" id="IPR054276">
    <property type="entry name" value="DUF7007"/>
</dbReference>
<dbReference type="Pfam" id="PF22653">
    <property type="entry name" value="DUF7007"/>
    <property type="match status" value="1"/>
</dbReference>
<evidence type="ECO:0000256" key="1">
    <source>
        <dbReference type="SAM" id="MobiDB-lite"/>
    </source>
</evidence>
<gene>
    <name evidence="3" type="ORF">NOF53_19695</name>
</gene>
<evidence type="ECO:0000313" key="4">
    <source>
        <dbReference type="Proteomes" id="UP001524501"/>
    </source>
</evidence>
<organism evidence="3 4">
    <name type="scientific">Rhodococcus tibetensis</name>
    <dbReference type="NCBI Taxonomy" id="2965064"/>
    <lineage>
        <taxon>Bacteria</taxon>
        <taxon>Bacillati</taxon>
        <taxon>Actinomycetota</taxon>
        <taxon>Actinomycetes</taxon>
        <taxon>Mycobacteriales</taxon>
        <taxon>Nocardiaceae</taxon>
        <taxon>Rhodococcus</taxon>
    </lineage>
</organism>
<protein>
    <recommendedName>
        <fullName evidence="2">DUF7007 domain-containing protein</fullName>
    </recommendedName>
</protein>
<feature type="domain" description="DUF7007" evidence="2">
    <location>
        <begin position="7"/>
        <end position="123"/>
    </location>
</feature>
<proteinExistence type="predicted"/>
<dbReference type="RefSeq" id="WP_255971815.1">
    <property type="nucleotide sequence ID" value="NZ_JANFQF010000017.1"/>
</dbReference>
<evidence type="ECO:0000313" key="3">
    <source>
        <dbReference type="EMBL" id="MCQ4121360.1"/>
    </source>
</evidence>
<evidence type="ECO:0000259" key="2">
    <source>
        <dbReference type="Pfam" id="PF22653"/>
    </source>
</evidence>
<feature type="compositionally biased region" description="Basic and acidic residues" evidence="1">
    <location>
        <begin position="156"/>
        <end position="165"/>
    </location>
</feature>
<sequence>MNADNRIPASSPWGSVQYGSTLADGIITVSTAGHGGVRISPQRLRQMPSALRLGRRRWFEEDCESALVAVAFADDLELDDRRRELAAQSVADWFPTAWEAHFGRTLQPGQSYVRDKETFTVANADRMVADSATQHSRDQCSARAGVLRPQRRRRSGVRDHAERRCAAVPRPWPSVTVGR</sequence>
<comment type="caution">
    <text evidence="3">The sequence shown here is derived from an EMBL/GenBank/DDBJ whole genome shotgun (WGS) entry which is preliminary data.</text>
</comment>
<accession>A0ABT1QJX8</accession>
<dbReference type="EMBL" id="JANFQF010000017">
    <property type="protein sequence ID" value="MCQ4121360.1"/>
    <property type="molecule type" value="Genomic_DNA"/>
</dbReference>
<name>A0ABT1QJX8_9NOCA</name>